<comment type="caution">
    <text evidence="7">The sequence shown here is derived from an EMBL/GenBank/DDBJ whole genome shotgun (WGS) entry which is preliminary data.</text>
</comment>
<dbReference type="Gene3D" id="2.60.40.650">
    <property type="match status" value="1"/>
</dbReference>
<dbReference type="InterPro" id="IPR014756">
    <property type="entry name" value="Ig_E-set"/>
</dbReference>
<feature type="domain" description="Moybdenum cofactor oxidoreductase dimerisation" evidence="6">
    <location>
        <begin position="317"/>
        <end position="430"/>
    </location>
</feature>
<evidence type="ECO:0000256" key="1">
    <source>
        <dbReference type="ARBA" id="ARBA00001924"/>
    </source>
</evidence>
<dbReference type="SUPFAM" id="SSF56524">
    <property type="entry name" value="Oxidoreductase molybdopterin-binding domain"/>
    <property type="match status" value="1"/>
</dbReference>
<keyword evidence="3" id="KW-0479">Metal-binding</keyword>
<proteinExistence type="predicted"/>
<organism evidence="7 8">
    <name type="scientific">Dyella ginsengisoli</name>
    <dbReference type="NCBI Taxonomy" id="363848"/>
    <lineage>
        <taxon>Bacteria</taxon>
        <taxon>Pseudomonadati</taxon>
        <taxon>Pseudomonadota</taxon>
        <taxon>Gammaproteobacteria</taxon>
        <taxon>Lysobacterales</taxon>
        <taxon>Rhodanobacteraceae</taxon>
        <taxon>Dyella</taxon>
    </lineage>
</organism>
<feature type="domain" description="Oxidoreductase molybdopterin-binding" evidence="5">
    <location>
        <begin position="131"/>
        <end position="292"/>
    </location>
</feature>
<evidence type="ECO:0000313" key="7">
    <source>
        <dbReference type="EMBL" id="MFK2903027.1"/>
    </source>
</evidence>
<reference evidence="7 8" key="1">
    <citation type="submission" date="2020-10" db="EMBL/GenBank/DDBJ databases">
        <title>Phylogeny of dyella-like bacteria.</title>
        <authorList>
            <person name="Fu J."/>
        </authorList>
    </citation>
    <scope>NUCLEOTIDE SEQUENCE [LARGE SCALE GENOMIC DNA]</scope>
    <source>
        <strain evidence="7 8">Gsoil3046</strain>
    </source>
</reference>
<dbReference type="PANTHER" id="PTHR19372:SF7">
    <property type="entry name" value="SULFITE OXIDASE, MITOCHONDRIAL"/>
    <property type="match status" value="1"/>
</dbReference>
<evidence type="ECO:0000259" key="5">
    <source>
        <dbReference type="Pfam" id="PF00174"/>
    </source>
</evidence>
<dbReference type="Gene3D" id="3.90.420.10">
    <property type="entry name" value="Oxidoreductase, molybdopterin-binding domain"/>
    <property type="match status" value="1"/>
</dbReference>
<dbReference type="PANTHER" id="PTHR19372">
    <property type="entry name" value="SULFITE REDUCTASE"/>
    <property type="match status" value="1"/>
</dbReference>
<name>A0ABW8JPH8_9GAMM</name>
<accession>A0ABW8JPH8</accession>
<gene>
    <name evidence="7" type="primary">soxC</name>
    <name evidence="7" type="ORF">ISP17_03560</name>
</gene>
<dbReference type="InterPro" id="IPR006311">
    <property type="entry name" value="TAT_signal"/>
</dbReference>
<evidence type="ECO:0000313" key="8">
    <source>
        <dbReference type="Proteomes" id="UP001620460"/>
    </source>
</evidence>
<evidence type="ECO:0000259" key="6">
    <source>
        <dbReference type="Pfam" id="PF03404"/>
    </source>
</evidence>
<dbReference type="PRINTS" id="PR00407">
    <property type="entry name" value="EUMOPTERIN"/>
</dbReference>
<keyword evidence="8" id="KW-1185">Reference proteome</keyword>
<dbReference type="EMBL" id="JADIKM010000001">
    <property type="protein sequence ID" value="MFK2903027.1"/>
    <property type="molecule type" value="Genomic_DNA"/>
</dbReference>
<dbReference type="SUPFAM" id="SSF81296">
    <property type="entry name" value="E set domains"/>
    <property type="match status" value="1"/>
</dbReference>
<dbReference type="PROSITE" id="PS51318">
    <property type="entry name" value="TAT"/>
    <property type="match status" value="1"/>
</dbReference>
<keyword evidence="4 7" id="KW-0560">Oxidoreductase</keyword>
<dbReference type="EC" id="1.8.2.1" evidence="7"/>
<dbReference type="NCBIfam" id="TIGR04555">
    <property type="entry name" value="sulfite_DH_soxC"/>
    <property type="match status" value="1"/>
</dbReference>
<dbReference type="Pfam" id="PF00174">
    <property type="entry name" value="Oxidored_molyb"/>
    <property type="match status" value="1"/>
</dbReference>
<dbReference type="Pfam" id="PF03404">
    <property type="entry name" value="Mo-co_dimer"/>
    <property type="match status" value="1"/>
</dbReference>
<dbReference type="GO" id="GO:0050310">
    <property type="term" value="F:sulfite dehydrogenase activity"/>
    <property type="evidence" value="ECO:0007669"/>
    <property type="project" value="UniProtKB-EC"/>
</dbReference>
<dbReference type="InterPro" id="IPR030835">
    <property type="entry name" value="Sulfite_DH_SoxC"/>
</dbReference>
<evidence type="ECO:0000256" key="2">
    <source>
        <dbReference type="ARBA" id="ARBA00022505"/>
    </source>
</evidence>
<dbReference type="RefSeq" id="WP_404630139.1">
    <property type="nucleotide sequence ID" value="NZ_JADIKM010000001.1"/>
</dbReference>
<evidence type="ECO:0000256" key="3">
    <source>
        <dbReference type="ARBA" id="ARBA00022723"/>
    </source>
</evidence>
<dbReference type="InterPro" id="IPR008335">
    <property type="entry name" value="Mopterin_OxRdtase_euk"/>
</dbReference>
<dbReference type="InterPro" id="IPR000572">
    <property type="entry name" value="OxRdtase_Mopterin-bd_dom"/>
</dbReference>
<protein>
    <submittedName>
        <fullName evidence="7">Sulfite dehydrogenase</fullName>
        <ecNumber evidence="7">1.8.2.1</ecNumber>
    </submittedName>
</protein>
<dbReference type="InterPro" id="IPR036374">
    <property type="entry name" value="OxRdtase_Mopterin-bd_sf"/>
</dbReference>
<dbReference type="Proteomes" id="UP001620460">
    <property type="component" value="Unassembled WGS sequence"/>
</dbReference>
<dbReference type="InterPro" id="IPR005066">
    <property type="entry name" value="MoCF_OxRdtse_dimer"/>
</dbReference>
<keyword evidence="2" id="KW-0500">Molybdenum</keyword>
<evidence type="ECO:0000256" key="4">
    <source>
        <dbReference type="ARBA" id="ARBA00023002"/>
    </source>
</evidence>
<comment type="cofactor">
    <cofactor evidence="1">
        <name>Mo-molybdopterin</name>
        <dbReference type="ChEBI" id="CHEBI:71302"/>
    </cofactor>
</comment>
<sequence length="444" mass="48903">MDQQDPKRGRLMQAPENFLSTEGRSRRRALGGLLAGGAALLAAGSVGAAEQAAAAMDPKHLPPNLPPWSQNLGKPVGANPYGVPSSFEKNIIRRSSPGLTTTTQSSVAFAPLQNLFGIITPNGLHFERDHNGRPDINPYEHRLMIHGLVREPKIYTMEDLLRFPSVSRIHFVECGANSAMEWANPSVPTVQYTHGMLSCAEWTGVPLSTLLEDAGFDTKQAKYILAEGADAAGLTRTIPISFALDDVLVAYGQNGEMLRPENGYPVRLIVPGVQGVSNVKWLRRIKVGDKPWNTREESLQYSDAMPDGSIRQYTWIQEAKSVITSPSGGQHLLDKGGYYEISGLAWSGRGQIKRVDVSTDGGKNWRTARLQTPVLNKALTRFRMDWHWDGSPALLQSRCIDSTGYVQPKMRQLREVRGTSSIYHNNAIQTWLVDAEGKVHNVEA</sequence>